<dbReference type="Proteomes" id="UP001583280">
    <property type="component" value="Unassembled WGS sequence"/>
</dbReference>
<protein>
    <submittedName>
        <fullName evidence="2">Uncharacterized protein</fullName>
    </submittedName>
</protein>
<evidence type="ECO:0000313" key="3">
    <source>
        <dbReference type="Proteomes" id="UP001583280"/>
    </source>
</evidence>
<name>A0ABR3ZG78_9PEZI</name>
<comment type="caution">
    <text evidence="2">The sequence shown here is derived from an EMBL/GenBank/DDBJ whole genome shotgun (WGS) entry which is preliminary data.</text>
</comment>
<proteinExistence type="predicted"/>
<sequence>MKFSTIFTFAAAVLASPIEVRQARTVYELYTRSNYAEVDGKLLSLSGANVGIWSGASEILSVSNTGLSDNSFAVGDGSLQTSVGVNKTTRNDGSPTYLQPLVALPDSQVVQSFTTNLFKLEQLNETADARFYTVAWQDARGWLAGPVRENQETGQSEGWSILSRPNTNGVVIQTYMPIEIIAKVAI</sequence>
<organism evidence="2 3">
    <name type="scientific">Ceratocystis pirilliformis</name>
    <dbReference type="NCBI Taxonomy" id="259994"/>
    <lineage>
        <taxon>Eukaryota</taxon>
        <taxon>Fungi</taxon>
        <taxon>Dikarya</taxon>
        <taxon>Ascomycota</taxon>
        <taxon>Pezizomycotina</taxon>
        <taxon>Sordariomycetes</taxon>
        <taxon>Hypocreomycetidae</taxon>
        <taxon>Microascales</taxon>
        <taxon>Ceratocystidaceae</taxon>
        <taxon>Ceratocystis</taxon>
    </lineage>
</organism>
<keyword evidence="3" id="KW-1185">Reference proteome</keyword>
<feature type="chain" id="PRO_5047129262" evidence="1">
    <location>
        <begin position="16"/>
        <end position="186"/>
    </location>
</feature>
<reference evidence="2 3" key="1">
    <citation type="journal article" date="2024" name="IMA Fungus">
        <title>IMA Genome - F19 : A genome assembly and annotation guide to empower mycologists, including annotated draft genome sequences of Ceratocystis pirilliformis, Diaporthe australafricana, Fusarium ophioides, Paecilomyces lecythidis, and Sporothrix stenoceras.</title>
        <authorList>
            <person name="Aylward J."/>
            <person name="Wilson A.M."/>
            <person name="Visagie C.M."/>
            <person name="Spraker J."/>
            <person name="Barnes I."/>
            <person name="Buitendag C."/>
            <person name="Ceriani C."/>
            <person name="Del Mar Angel L."/>
            <person name="du Plessis D."/>
            <person name="Fuchs T."/>
            <person name="Gasser K."/>
            <person name="Kramer D."/>
            <person name="Li W."/>
            <person name="Munsamy K."/>
            <person name="Piso A."/>
            <person name="Price J.L."/>
            <person name="Sonnekus B."/>
            <person name="Thomas C."/>
            <person name="van der Nest A."/>
            <person name="van Dijk A."/>
            <person name="van Heerden A."/>
            <person name="van Vuuren N."/>
            <person name="Yilmaz N."/>
            <person name="Duong T.A."/>
            <person name="van der Merwe N.A."/>
            <person name="Wingfield M.J."/>
            <person name="Wingfield B.D."/>
        </authorList>
    </citation>
    <scope>NUCLEOTIDE SEQUENCE [LARGE SCALE GENOMIC DNA]</scope>
    <source>
        <strain evidence="2 3">CMW 12675</strain>
    </source>
</reference>
<keyword evidence="1" id="KW-0732">Signal</keyword>
<gene>
    <name evidence="2" type="ORF">Cpir12675_001291</name>
</gene>
<dbReference type="EMBL" id="JAWDJO010000019">
    <property type="protein sequence ID" value="KAL1899708.1"/>
    <property type="molecule type" value="Genomic_DNA"/>
</dbReference>
<accession>A0ABR3ZG78</accession>
<evidence type="ECO:0000313" key="2">
    <source>
        <dbReference type="EMBL" id="KAL1899708.1"/>
    </source>
</evidence>
<feature type="signal peptide" evidence="1">
    <location>
        <begin position="1"/>
        <end position="15"/>
    </location>
</feature>
<evidence type="ECO:0000256" key="1">
    <source>
        <dbReference type="SAM" id="SignalP"/>
    </source>
</evidence>